<protein>
    <submittedName>
        <fullName evidence="2">NHL repeat</fullName>
    </submittedName>
</protein>
<sequence precursor="true">MNRRTILTGAASAIAAGVATRLSAAAGGPTASPDVLGQGAFRYRQVHGWGWLDRATTPVEDCHAITENREGQIVLLTNDKRNNIITYKKDGSFVAKREDRFPAAHALEFRQDGRGDELLWVTDHQLSVISLLTPDGREVKRLNPDALSAKYPDITKYHATNVAVMKAGDFYISDGYGSHFIHHFDPDWTYIQTFGGAGTAPENLKQPHAIWLDTRRGTEDLLVCDRANALLKWFSPKGELLRTVAVPGSQPSNIAPMADNHIAIASLNAMILILDGQDKVVSVVGGEAPVYENGALKPLVPFNATLNHPHDVYVDKGGSLYVAQWNSNRSYPLKFDRVKA</sequence>
<dbReference type="GO" id="GO:0061630">
    <property type="term" value="F:ubiquitin protein ligase activity"/>
    <property type="evidence" value="ECO:0007669"/>
    <property type="project" value="TreeGrafter"/>
</dbReference>
<keyword evidence="1" id="KW-0732">Signal</keyword>
<dbReference type="PANTHER" id="PTHR24104">
    <property type="entry name" value="E3 UBIQUITIN-PROTEIN LIGASE NHLRC1-RELATED"/>
    <property type="match status" value="1"/>
</dbReference>
<dbReference type="STRING" id="1855912.LuPra_04373"/>
<gene>
    <name evidence="2" type="ORF">LuPra_04373</name>
</gene>
<evidence type="ECO:0000256" key="1">
    <source>
        <dbReference type="SAM" id="SignalP"/>
    </source>
</evidence>
<dbReference type="Gene3D" id="2.120.10.30">
    <property type="entry name" value="TolB, C-terminal domain"/>
    <property type="match status" value="1"/>
</dbReference>
<evidence type="ECO:0000313" key="2">
    <source>
        <dbReference type="EMBL" id="AMY11126.1"/>
    </source>
</evidence>
<keyword evidence="3" id="KW-1185">Reference proteome</keyword>
<dbReference type="InterPro" id="IPR050952">
    <property type="entry name" value="TRIM-NHL_E3_ligases"/>
</dbReference>
<dbReference type="Proteomes" id="UP000076079">
    <property type="component" value="Chromosome"/>
</dbReference>
<dbReference type="GO" id="GO:0000209">
    <property type="term" value="P:protein polyubiquitination"/>
    <property type="evidence" value="ECO:0007669"/>
    <property type="project" value="TreeGrafter"/>
</dbReference>
<feature type="signal peptide" evidence="1">
    <location>
        <begin position="1"/>
        <end position="24"/>
    </location>
</feature>
<dbReference type="PANTHER" id="PTHR24104:SF25">
    <property type="entry name" value="PROTEIN LIN-41"/>
    <property type="match status" value="1"/>
</dbReference>
<feature type="chain" id="PRO_5007511865" evidence="1">
    <location>
        <begin position="25"/>
        <end position="340"/>
    </location>
</feature>
<accession>A0A143PS18</accession>
<dbReference type="OrthoDB" id="9799230at2"/>
<evidence type="ECO:0000313" key="3">
    <source>
        <dbReference type="Proteomes" id="UP000076079"/>
    </source>
</evidence>
<proteinExistence type="predicted"/>
<dbReference type="SUPFAM" id="SSF101898">
    <property type="entry name" value="NHL repeat"/>
    <property type="match status" value="1"/>
</dbReference>
<dbReference type="KEGG" id="abac:LuPra_04373"/>
<dbReference type="RefSeq" id="WP_110172701.1">
    <property type="nucleotide sequence ID" value="NZ_CP015136.1"/>
</dbReference>
<dbReference type="AlphaFoldDB" id="A0A143PS18"/>
<reference evidence="3" key="2">
    <citation type="submission" date="2016-04" db="EMBL/GenBank/DDBJ databases">
        <title>First Complete Genome Sequence of a Subdivision 6 Acidobacterium.</title>
        <authorList>
            <person name="Huang S."/>
            <person name="Vieira S."/>
            <person name="Bunk B."/>
            <person name="Riedel T."/>
            <person name="Sproeer C."/>
            <person name="Overmann J."/>
        </authorList>
    </citation>
    <scope>NUCLEOTIDE SEQUENCE [LARGE SCALE GENOMIC DNA]</scope>
    <source>
        <strain evidence="3">DSM 100886 HEG_-6_39</strain>
    </source>
</reference>
<name>A0A143PS18_LUTPR</name>
<dbReference type="GO" id="GO:0008270">
    <property type="term" value="F:zinc ion binding"/>
    <property type="evidence" value="ECO:0007669"/>
    <property type="project" value="UniProtKB-KW"/>
</dbReference>
<reference evidence="2 3" key="1">
    <citation type="journal article" date="2016" name="Genome Announc.">
        <title>First Complete Genome Sequence of a Subdivision 6 Acidobacterium Strain.</title>
        <authorList>
            <person name="Huang S."/>
            <person name="Vieira S."/>
            <person name="Bunk B."/>
            <person name="Riedel T."/>
            <person name="Sproer C."/>
            <person name="Overmann J."/>
        </authorList>
    </citation>
    <scope>NUCLEOTIDE SEQUENCE [LARGE SCALE GENOMIC DNA]</scope>
    <source>
        <strain evidence="3">DSM 100886 HEG_-6_39</strain>
    </source>
</reference>
<organism evidence="2 3">
    <name type="scientific">Luteitalea pratensis</name>
    <dbReference type="NCBI Taxonomy" id="1855912"/>
    <lineage>
        <taxon>Bacteria</taxon>
        <taxon>Pseudomonadati</taxon>
        <taxon>Acidobacteriota</taxon>
        <taxon>Vicinamibacteria</taxon>
        <taxon>Vicinamibacterales</taxon>
        <taxon>Vicinamibacteraceae</taxon>
        <taxon>Luteitalea</taxon>
    </lineage>
</organism>
<dbReference type="EMBL" id="CP015136">
    <property type="protein sequence ID" value="AMY11126.1"/>
    <property type="molecule type" value="Genomic_DNA"/>
</dbReference>
<dbReference type="InterPro" id="IPR011042">
    <property type="entry name" value="6-blade_b-propeller_TolB-like"/>
</dbReference>
<dbReference type="GO" id="GO:0043161">
    <property type="term" value="P:proteasome-mediated ubiquitin-dependent protein catabolic process"/>
    <property type="evidence" value="ECO:0007669"/>
    <property type="project" value="TreeGrafter"/>
</dbReference>